<dbReference type="AlphaFoldDB" id="A0AAV6VH99"/>
<comment type="caution">
    <text evidence="1">The sequence shown here is derived from an EMBL/GenBank/DDBJ whole genome shotgun (WGS) entry which is preliminary data.</text>
</comment>
<protein>
    <recommendedName>
        <fullName evidence="3">Deleted in azoospermia-associated protein 2</fullName>
    </recommendedName>
</protein>
<organism evidence="1 2">
    <name type="scientific">Oedothorax gibbosus</name>
    <dbReference type="NCBI Taxonomy" id="931172"/>
    <lineage>
        <taxon>Eukaryota</taxon>
        <taxon>Metazoa</taxon>
        <taxon>Ecdysozoa</taxon>
        <taxon>Arthropoda</taxon>
        <taxon>Chelicerata</taxon>
        <taxon>Arachnida</taxon>
        <taxon>Araneae</taxon>
        <taxon>Araneomorphae</taxon>
        <taxon>Entelegynae</taxon>
        <taxon>Araneoidea</taxon>
        <taxon>Linyphiidae</taxon>
        <taxon>Erigoninae</taxon>
        <taxon>Oedothorax</taxon>
    </lineage>
</organism>
<dbReference type="EMBL" id="JAFNEN010000089">
    <property type="protein sequence ID" value="KAG8195350.1"/>
    <property type="molecule type" value="Genomic_DNA"/>
</dbReference>
<reference evidence="1 2" key="1">
    <citation type="journal article" date="2022" name="Nat. Ecol. Evol.">
        <title>A masculinizing supergene underlies an exaggerated male reproductive morph in a spider.</title>
        <authorList>
            <person name="Hendrickx F."/>
            <person name="De Corte Z."/>
            <person name="Sonet G."/>
            <person name="Van Belleghem S.M."/>
            <person name="Kostlbacher S."/>
            <person name="Vangestel C."/>
        </authorList>
    </citation>
    <scope>NUCLEOTIDE SEQUENCE [LARGE SCALE GENOMIC DNA]</scope>
    <source>
        <strain evidence="1">W744_W776</strain>
    </source>
</reference>
<proteinExistence type="predicted"/>
<dbReference type="Proteomes" id="UP000827092">
    <property type="component" value="Unassembled WGS sequence"/>
</dbReference>
<keyword evidence="2" id="KW-1185">Reference proteome</keyword>
<sequence>MPPPPAMPLPFAPAATSFSSSVEYPGMFPQASQPVPPMPYAAPSAAGYLELEAQPMEYPGMFPQASQPYPPMPYAEPSAAGYLGFEAQPMGYGPMLQI</sequence>
<evidence type="ECO:0000313" key="2">
    <source>
        <dbReference type="Proteomes" id="UP000827092"/>
    </source>
</evidence>
<gene>
    <name evidence="1" type="ORF">JTE90_001369</name>
</gene>
<name>A0AAV6VH99_9ARAC</name>
<accession>A0AAV6VH99</accession>
<evidence type="ECO:0000313" key="1">
    <source>
        <dbReference type="EMBL" id="KAG8195350.1"/>
    </source>
</evidence>
<evidence type="ECO:0008006" key="3">
    <source>
        <dbReference type="Google" id="ProtNLM"/>
    </source>
</evidence>